<feature type="domain" description="Mammalian cell entry C-terminal" evidence="4">
    <location>
        <begin position="120"/>
        <end position="301"/>
    </location>
</feature>
<dbReference type="EMBL" id="VFML01000002">
    <property type="protein sequence ID" value="TQI93722.1"/>
    <property type="molecule type" value="Genomic_DNA"/>
</dbReference>
<dbReference type="PANTHER" id="PTHR33371:SF15">
    <property type="entry name" value="LIPOPROTEIN LPRN"/>
    <property type="match status" value="1"/>
</dbReference>
<dbReference type="InterPro" id="IPR003399">
    <property type="entry name" value="Mce/MlaD"/>
</dbReference>
<dbReference type="AlphaFoldDB" id="A0A542CSC5"/>
<evidence type="ECO:0000259" key="3">
    <source>
        <dbReference type="Pfam" id="PF02470"/>
    </source>
</evidence>
<evidence type="ECO:0000259" key="4">
    <source>
        <dbReference type="Pfam" id="PF11887"/>
    </source>
</evidence>
<dbReference type="InterPro" id="IPR005693">
    <property type="entry name" value="Mce"/>
</dbReference>
<dbReference type="GO" id="GO:0005576">
    <property type="term" value="C:extracellular region"/>
    <property type="evidence" value="ECO:0007669"/>
    <property type="project" value="TreeGrafter"/>
</dbReference>
<dbReference type="Pfam" id="PF11887">
    <property type="entry name" value="Mce4_CUP1"/>
    <property type="match status" value="1"/>
</dbReference>
<dbReference type="PANTHER" id="PTHR33371">
    <property type="entry name" value="INTERMEMBRANE PHOSPHOLIPID TRANSPORT SYSTEM BINDING PROTEIN MLAD-RELATED"/>
    <property type="match status" value="1"/>
</dbReference>
<keyword evidence="2" id="KW-0732">Signal</keyword>
<name>A0A542CSC5_AMYCI</name>
<sequence>MMGGRFRRGLALLLALAPLLAGCGFSLHNAGFGGTSGPAYRVTVSFTDVAGLPVGGVVRIGQAEVGRVAGIRTRDFHALAELDIHAGVELPAGTRARLELTSALGEQFVALEPPDAGNAGRPLTDGALIPLERTSRGPDVENTLAAVGALLNGSGIDQLRTIVTEANAALGGRAGTVRDLLTRLDSVLSTVDAHGDEITVTIDAMHTLSTRLAEGRPTIEAALTDIRPALDALLAERERFTTLLGALDSLGRNARGLLDETGTALTAQLRALRPVLDDLRAAGADLGGTLSGLREFAGLLRRATPGDYLMLDGTLNVPLTLAEILDPGRLPGAQPPRGSAGALLEGGTR</sequence>
<dbReference type="InterPro" id="IPR052336">
    <property type="entry name" value="MlaD_Phospholipid_Transporter"/>
</dbReference>
<protein>
    <submittedName>
        <fullName evidence="5">Phospholipid/cholesterol/gamma-HCH transport system substrate-binding protein</fullName>
    </submittedName>
</protein>
<feature type="chain" id="PRO_5038708476" evidence="2">
    <location>
        <begin position="22"/>
        <end position="349"/>
    </location>
</feature>
<gene>
    <name evidence="5" type="ORF">FB471_5863</name>
</gene>
<proteinExistence type="predicted"/>
<dbReference type="NCBIfam" id="TIGR00996">
    <property type="entry name" value="Mtu_fam_mce"/>
    <property type="match status" value="1"/>
</dbReference>
<dbReference type="InterPro" id="IPR024516">
    <property type="entry name" value="Mce_C"/>
</dbReference>
<feature type="signal peptide" evidence="2">
    <location>
        <begin position="1"/>
        <end position="21"/>
    </location>
</feature>
<dbReference type="Pfam" id="PF02470">
    <property type="entry name" value="MlaD"/>
    <property type="match status" value="1"/>
</dbReference>
<feature type="domain" description="Mce/MlaD" evidence="3">
    <location>
        <begin position="39"/>
        <end position="114"/>
    </location>
</feature>
<dbReference type="Proteomes" id="UP000320876">
    <property type="component" value="Unassembled WGS sequence"/>
</dbReference>
<organism evidence="5 6">
    <name type="scientific">Amycolatopsis cihanbeyliensis</name>
    <dbReference type="NCBI Taxonomy" id="1128664"/>
    <lineage>
        <taxon>Bacteria</taxon>
        <taxon>Bacillati</taxon>
        <taxon>Actinomycetota</taxon>
        <taxon>Actinomycetes</taxon>
        <taxon>Pseudonocardiales</taxon>
        <taxon>Pseudonocardiaceae</taxon>
        <taxon>Amycolatopsis</taxon>
    </lineage>
</organism>
<evidence type="ECO:0000256" key="2">
    <source>
        <dbReference type="SAM" id="SignalP"/>
    </source>
</evidence>
<evidence type="ECO:0000313" key="6">
    <source>
        <dbReference type="Proteomes" id="UP000320876"/>
    </source>
</evidence>
<reference evidence="5 6" key="1">
    <citation type="submission" date="2019-06" db="EMBL/GenBank/DDBJ databases">
        <title>Sequencing the genomes of 1000 actinobacteria strains.</title>
        <authorList>
            <person name="Klenk H.-P."/>
        </authorList>
    </citation>
    <scope>NUCLEOTIDE SEQUENCE [LARGE SCALE GENOMIC DNA]</scope>
    <source>
        <strain evidence="5 6">DSM 45679</strain>
    </source>
</reference>
<accession>A0A542CSC5</accession>
<dbReference type="OrthoDB" id="9774928at2"/>
<evidence type="ECO:0000256" key="1">
    <source>
        <dbReference type="SAM" id="MobiDB-lite"/>
    </source>
</evidence>
<evidence type="ECO:0000313" key="5">
    <source>
        <dbReference type="EMBL" id="TQI93722.1"/>
    </source>
</evidence>
<dbReference type="PROSITE" id="PS51257">
    <property type="entry name" value="PROKAR_LIPOPROTEIN"/>
    <property type="match status" value="1"/>
</dbReference>
<keyword evidence="6" id="KW-1185">Reference proteome</keyword>
<feature type="region of interest" description="Disordered" evidence="1">
    <location>
        <begin position="328"/>
        <end position="349"/>
    </location>
</feature>
<comment type="caution">
    <text evidence="5">The sequence shown here is derived from an EMBL/GenBank/DDBJ whole genome shotgun (WGS) entry which is preliminary data.</text>
</comment>